<sequence length="63" mass="6897">MLVTIACFCIFLGVLVTMIASREAKKDALGQRIPPEQAKIVALVPFIIGVGLFAYSLYLRVVE</sequence>
<keyword evidence="1" id="KW-0472">Membrane</keyword>
<name>A0A160TIY3_9ZZZZ</name>
<dbReference type="AlphaFoldDB" id="A0A160TIY3"/>
<feature type="transmembrane region" description="Helical" evidence="1">
    <location>
        <begin position="40"/>
        <end position="59"/>
    </location>
</feature>
<evidence type="ECO:0000313" key="2">
    <source>
        <dbReference type="EMBL" id="CUS43159.1"/>
    </source>
</evidence>
<organism evidence="2">
    <name type="scientific">hydrothermal vent metagenome</name>
    <dbReference type="NCBI Taxonomy" id="652676"/>
    <lineage>
        <taxon>unclassified sequences</taxon>
        <taxon>metagenomes</taxon>
        <taxon>ecological metagenomes</taxon>
    </lineage>
</organism>
<keyword evidence="1" id="KW-0812">Transmembrane</keyword>
<accession>A0A160TIY3</accession>
<dbReference type="EMBL" id="CZQE01000014">
    <property type="protein sequence ID" value="CUS43159.1"/>
    <property type="molecule type" value="Genomic_DNA"/>
</dbReference>
<gene>
    <name evidence="2" type="ORF">MGWOODY_Smn2385</name>
</gene>
<protein>
    <submittedName>
        <fullName evidence="2">Uncharacterized protein</fullName>
    </submittedName>
</protein>
<proteinExistence type="predicted"/>
<evidence type="ECO:0000256" key="1">
    <source>
        <dbReference type="SAM" id="Phobius"/>
    </source>
</evidence>
<reference evidence="2" key="1">
    <citation type="submission" date="2015-10" db="EMBL/GenBank/DDBJ databases">
        <authorList>
            <person name="Gilbert D.G."/>
        </authorList>
    </citation>
    <scope>NUCLEOTIDE SEQUENCE</scope>
</reference>
<keyword evidence="1" id="KW-1133">Transmembrane helix</keyword>